<dbReference type="EMBL" id="AHMT02000030">
    <property type="protein sequence ID" value="EQA62568.1"/>
    <property type="molecule type" value="Genomic_DNA"/>
</dbReference>
<gene>
    <name evidence="1" type="ORF">LEP1GSC062_3355</name>
</gene>
<evidence type="ECO:0000313" key="2">
    <source>
        <dbReference type="Proteomes" id="UP000018747"/>
    </source>
</evidence>
<keyword evidence="2" id="KW-1185">Reference proteome</keyword>
<accession>V6IDZ6</accession>
<dbReference type="Proteomes" id="UP000018747">
    <property type="component" value="Unassembled WGS sequence"/>
</dbReference>
<sequence length="103" mass="11929">MISNFTYKEFSKDLSKKLRIVTDYKASFELFFRLIKSAEQNLEDGSSFIVYSQADAIPKLALKSVFKESREEESYYKLRSVFLGTESKGNFEYSFCLSGNRVS</sequence>
<organism evidence="1 2">
    <name type="scientific">Leptospira alexanderi serovar Manhao 3 str. L 60</name>
    <dbReference type="NCBI Taxonomy" id="1049759"/>
    <lineage>
        <taxon>Bacteria</taxon>
        <taxon>Pseudomonadati</taxon>
        <taxon>Spirochaetota</taxon>
        <taxon>Spirochaetia</taxon>
        <taxon>Leptospirales</taxon>
        <taxon>Leptospiraceae</taxon>
        <taxon>Leptospira</taxon>
    </lineage>
</organism>
<dbReference type="AlphaFoldDB" id="V6IDZ6"/>
<protein>
    <submittedName>
        <fullName evidence="1">Uncharacterized protein</fullName>
    </submittedName>
</protein>
<name>V6IDZ6_9LEPT</name>
<evidence type="ECO:0000313" key="1">
    <source>
        <dbReference type="EMBL" id="EQA62568.1"/>
    </source>
</evidence>
<comment type="caution">
    <text evidence="1">The sequence shown here is derived from an EMBL/GenBank/DDBJ whole genome shotgun (WGS) entry which is preliminary data.</text>
</comment>
<proteinExistence type="predicted"/>
<reference evidence="1" key="1">
    <citation type="submission" date="2013-05" db="EMBL/GenBank/DDBJ databases">
        <authorList>
            <person name="Harkins D.M."/>
            <person name="Durkin A.S."/>
            <person name="Brinkac L.M."/>
            <person name="Haft D.H."/>
            <person name="Selengut J.D."/>
            <person name="Sanka R."/>
            <person name="DePew J."/>
            <person name="Purushe J."/>
            <person name="Hartskeerl R.A."/>
            <person name="Ahmed A."/>
            <person name="van der Linden H."/>
            <person name="Goris M.G.A."/>
            <person name="Vinetz J.M."/>
            <person name="Sutton G.G."/>
            <person name="Nierman W.C."/>
            <person name="Fouts D.E."/>
        </authorList>
    </citation>
    <scope>NUCLEOTIDE SEQUENCE [LARGE SCALE GENOMIC DNA]</scope>
    <source>
        <strain evidence="1">L 60</strain>
    </source>
</reference>